<dbReference type="AlphaFoldDB" id="A0A1X2Z150"/>
<evidence type="ECO:0000313" key="2">
    <source>
        <dbReference type="Proteomes" id="UP000193377"/>
    </source>
</evidence>
<protein>
    <submittedName>
        <fullName evidence="1">Uncharacterized protein</fullName>
    </submittedName>
</protein>
<evidence type="ECO:0000313" key="1">
    <source>
        <dbReference type="EMBL" id="OSG88135.1"/>
    </source>
</evidence>
<gene>
    <name evidence="1" type="ORF">B0487_1054</name>
</gene>
<organism evidence="1 2">
    <name type="scientific">Bifidobacterium adolescentis</name>
    <dbReference type="NCBI Taxonomy" id="1680"/>
    <lineage>
        <taxon>Bacteria</taxon>
        <taxon>Bacillati</taxon>
        <taxon>Actinomycetota</taxon>
        <taxon>Actinomycetes</taxon>
        <taxon>Bifidobacteriales</taxon>
        <taxon>Bifidobacteriaceae</taxon>
        <taxon>Bifidobacterium</taxon>
    </lineage>
</organism>
<reference evidence="1 2" key="1">
    <citation type="journal article" date="2016" name="Sci. Rep.">
        <title>Evaluation of genetic diversity among strains of the human gut commensal Bifidobacterium adolescentis.</title>
        <authorList>
            <person name="Duranti S."/>
            <person name="Milani C."/>
            <person name="Lugli G.A."/>
            <person name="Mancabelli L."/>
            <person name="Turroni F."/>
            <person name="Ferrario C."/>
            <person name="Mangifesta M."/>
            <person name="Viappiani A."/>
            <person name="Sanchez B."/>
            <person name="Margolles A."/>
            <person name="van Sinderen D."/>
            <person name="Ventura M."/>
        </authorList>
    </citation>
    <scope>NUCLEOTIDE SEQUENCE [LARGE SCALE GENOMIC DNA]</scope>
    <source>
        <strain evidence="1 2">487B</strain>
    </source>
</reference>
<dbReference type="EMBL" id="LNKD01000001">
    <property type="protein sequence ID" value="OSG88135.1"/>
    <property type="molecule type" value="Genomic_DNA"/>
</dbReference>
<accession>A0A1X2Z150</accession>
<dbReference type="RefSeq" id="WP_085393049.1">
    <property type="nucleotide sequence ID" value="NZ_LNKD01000001.1"/>
</dbReference>
<dbReference type="Proteomes" id="UP000193377">
    <property type="component" value="Unassembled WGS sequence"/>
</dbReference>
<name>A0A1X2Z150_BIFAD</name>
<comment type="caution">
    <text evidence="1">The sequence shown here is derived from an EMBL/GenBank/DDBJ whole genome shotgun (WGS) entry which is preliminary data.</text>
</comment>
<sequence length="69" mass="7855">MSSQYKVCPLFWADLGSDRHLINMWALEELLNDGWKIVRVDAMSPTELPDNAVSATNVYILEKQSEDAK</sequence>
<proteinExistence type="predicted"/>